<dbReference type="InterPro" id="IPR052739">
    <property type="entry name" value="FAAH2"/>
</dbReference>
<dbReference type="Gene3D" id="3.90.1300.10">
    <property type="entry name" value="Amidase signature (AS) domain"/>
    <property type="match status" value="1"/>
</dbReference>
<keyword evidence="2" id="KW-0436">Ligase</keyword>
<dbReference type="InterPro" id="IPR023631">
    <property type="entry name" value="Amidase_dom"/>
</dbReference>
<dbReference type="GO" id="GO:0016874">
    <property type="term" value="F:ligase activity"/>
    <property type="evidence" value="ECO:0007669"/>
    <property type="project" value="UniProtKB-KW"/>
</dbReference>
<dbReference type="SUPFAM" id="SSF75304">
    <property type="entry name" value="Amidase signature (AS) enzymes"/>
    <property type="match status" value="1"/>
</dbReference>
<dbReference type="EC" id="6.3.5.-" evidence="2"/>
<gene>
    <name evidence="2" type="ORF">ANTHELSMS3_04650</name>
</gene>
<dbReference type="Pfam" id="PF01425">
    <property type="entry name" value="Amidase"/>
    <property type="match status" value="1"/>
</dbReference>
<name>A0A222EBU9_9RHOB</name>
<feature type="domain" description="Amidase" evidence="1">
    <location>
        <begin position="38"/>
        <end position="474"/>
    </location>
</feature>
<dbReference type="InterPro" id="IPR036928">
    <property type="entry name" value="AS_sf"/>
</dbReference>
<keyword evidence="2" id="KW-0614">Plasmid</keyword>
<dbReference type="PANTHER" id="PTHR43372:SF4">
    <property type="entry name" value="FATTY-ACID AMIDE HYDROLASE 2"/>
    <property type="match status" value="1"/>
</dbReference>
<evidence type="ECO:0000313" key="3">
    <source>
        <dbReference type="Proteomes" id="UP000203589"/>
    </source>
</evidence>
<dbReference type="NCBIfam" id="NF004816">
    <property type="entry name" value="PRK06170.1"/>
    <property type="match status" value="1"/>
</dbReference>
<keyword evidence="2" id="KW-0808">Transferase</keyword>
<dbReference type="KEGG" id="aht:ANTHELSMS3_04650"/>
<accession>A0A222EBU9</accession>
<dbReference type="RefSeq" id="WP_094037621.1">
    <property type="nucleotide sequence ID" value="NZ_CP022542.1"/>
</dbReference>
<sequence length="500" mass="54032">MNKNVEPSVTIPADQLSVFSAAVDLAEALRAGTLSSRELLEDTFRQVDRLNPHLNAVVLQDREGARNRADAADAARVSGKPLGPLHGLPMTVKESFSVKGTVATWGRSDLSHNVATETAVAVGRMESAGAVLYGKSNVPLLLSDWQTYNAIYGTTLSPWDETRTPGGSSGGSAVALATGFSAVEMGSDIGASVRNPAHYCGIFGHKPSYGIVPLDGHLMPDVNIFPDISVAGPLARSARDLDVFLDVMAGPHGDSARGWRLSLPAPEKHRLSEFRVGLIWDSSVSEVDNPYQDLIRSFGEKLRAAGATVVDGAQPPFDERKHYEVYIRLLRAVTTARQPRDVFENALEIVPGLSEDDQSYAALLKRSTVMYHREWLAWHSRREAIRAGWAEWFGEYDLLLCPCAASTAFPLDETGTRDTRTIPINGHRVSYNDQLYWAGLASLSYLPASVAPIGFDSGGLPGGIQIIGRYLDDRTPIAFAQAIEREIGGYVPPPSALPGA</sequence>
<dbReference type="PANTHER" id="PTHR43372">
    <property type="entry name" value="FATTY-ACID AMIDE HYDROLASE"/>
    <property type="match status" value="1"/>
</dbReference>
<dbReference type="EMBL" id="CP022542">
    <property type="protein sequence ID" value="ASP23548.1"/>
    <property type="molecule type" value="Genomic_DNA"/>
</dbReference>
<dbReference type="GO" id="GO:0016740">
    <property type="term" value="F:transferase activity"/>
    <property type="evidence" value="ECO:0007669"/>
    <property type="project" value="UniProtKB-KW"/>
</dbReference>
<protein>
    <submittedName>
        <fullName evidence="2">Aspartyl/glutamyl-tRNA amidotransferase subunit A</fullName>
        <ecNumber evidence="2">6.3.5.-</ecNumber>
    </submittedName>
</protein>
<geneLocation type="plasmid" evidence="3">
    <name>psms3-2</name>
</geneLocation>
<reference evidence="2 3" key="1">
    <citation type="submission" date="2017-07" db="EMBL/GenBank/DDBJ databases">
        <title>Genome Sequence of Antarctobacter heliothermus Strain SMS3 Isolated from a culture of the Diatom Skeletonema marinoi.</title>
        <authorList>
            <person name="Topel M."/>
            <person name="Pinder M.I.M."/>
            <person name="Johansson O.N."/>
            <person name="Kourtchenko O."/>
            <person name="Godhe A."/>
            <person name="Clarke A.K."/>
        </authorList>
    </citation>
    <scope>NUCLEOTIDE SEQUENCE [LARGE SCALE GENOMIC DNA]</scope>
    <source>
        <strain evidence="2 3">SMS3</strain>
        <plasmid evidence="3">Plasmid psms3-2</plasmid>
    </source>
</reference>
<proteinExistence type="predicted"/>
<dbReference type="OrthoDB" id="9777859at2"/>
<dbReference type="GO" id="GO:0012505">
    <property type="term" value="C:endomembrane system"/>
    <property type="evidence" value="ECO:0007669"/>
    <property type="project" value="TreeGrafter"/>
</dbReference>
<dbReference type="Proteomes" id="UP000203589">
    <property type="component" value="Plasmid pSMS3-2"/>
</dbReference>
<organism evidence="2 3">
    <name type="scientific">Antarctobacter heliothermus</name>
    <dbReference type="NCBI Taxonomy" id="74033"/>
    <lineage>
        <taxon>Bacteria</taxon>
        <taxon>Pseudomonadati</taxon>
        <taxon>Pseudomonadota</taxon>
        <taxon>Alphaproteobacteria</taxon>
        <taxon>Rhodobacterales</taxon>
        <taxon>Roseobacteraceae</taxon>
        <taxon>Antarctobacter</taxon>
    </lineage>
</organism>
<dbReference type="PIRSF" id="PIRSF001221">
    <property type="entry name" value="Amidase_fungi"/>
    <property type="match status" value="1"/>
</dbReference>
<evidence type="ECO:0000313" key="2">
    <source>
        <dbReference type="EMBL" id="ASP23548.1"/>
    </source>
</evidence>
<keyword evidence="3" id="KW-1185">Reference proteome</keyword>
<dbReference type="AlphaFoldDB" id="A0A222EBU9"/>
<evidence type="ECO:0000259" key="1">
    <source>
        <dbReference type="Pfam" id="PF01425"/>
    </source>
</evidence>